<dbReference type="SUPFAM" id="SSF49899">
    <property type="entry name" value="Concanavalin A-like lectins/glucanases"/>
    <property type="match status" value="1"/>
</dbReference>
<dbReference type="Gene3D" id="2.60.120.200">
    <property type="match status" value="1"/>
</dbReference>
<dbReference type="Pfam" id="PF13385">
    <property type="entry name" value="Laminin_G_3"/>
    <property type="match status" value="1"/>
</dbReference>
<name>A0AAE0W0X6_9BIVA</name>
<comment type="caution">
    <text evidence="1">The sequence shown here is derived from an EMBL/GenBank/DDBJ whole genome shotgun (WGS) entry which is preliminary data.</text>
</comment>
<dbReference type="EMBL" id="JAEAOA010001259">
    <property type="protein sequence ID" value="KAK3596417.1"/>
    <property type="molecule type" value="Genomic_DNA"/>
</dbReference>
<reference evidence="1" key="1">
    <citation type="journal article" date="2021" name="Genome Biol. Evol.">
        <title>A High-Quality Reference Genome for a Parasitic Bivalve with Doubly Uniparental Inheritance (Bivalvia: Unionida).</title>
        <authorList>
            <person name="Smith C.H."/>
        </authorList>
    </citation>
    <scope>NUCLEOTIDE SEQUENCE</scope>
    <source>
        <strain evidence="1">CHS0354</strain>
    </source>
</reference>
<proteinExistence type="predicted"/>
<dbReference type="AlphaFoldDB" id="A0AAE0W0X6"/>
<accession>A0AAE0W0X6</accession>
<reference evidence="1" key="2">
    <citation type="journal article" date="2021" name="Genome Biol. Evol.">
        <title>Developing a high-quality reference genome for a parasitic bivalve with doubly uniparental inheritance (Bivalvia: Unionida).</title>
        <authorList>
            <person name="Smith C.H."/>
        </authorList>
    </citation>
    <scope>NUCLEOTIDE SEQUENCE</scope>
    <source>
        <strain evidence="1">CHS0354</strain>
        <tissue evidence="1">Mantle</tissue>
    </source>
</reference>
<dbReference type="InterPro" id="IPR013320">
    <property type="entry name" value="ConA-like_dom_sf"/>
</dbReference>
<gene>
    <name evidence="1" type="ORF">CHS0354_020667</name>
</gene>
<protein>
    <submittedName>
        <fullName evidence="1">Uncharacterized protein</fullName>
    </submittedName>
</protein>
<keyword evidence="2" id="KW-1185">Reference proteome</keyword>
<evidence type="ECO:0000313" key="2">
    <source>
        <dbReference type="Proteomes" id="UP001195483"/>
    </source>
</evidence>
<evidence type="ECO:0000313" key="1">
    <source>
        <dbReference type="EMBL" id="KAK3596417.1"/>
    </source>
</evidence>
<reference evidence="1" key="3">
    <citation type="submission" date="2023-05" db="EMBL/GenBank/DDBJ databases">
        <authorList>
            <person name="Smith C.H."/>
        </authorList>
    </citation>
    <scope>NUCLEOTIDE SEQUENCE</scope>
    <source>
        <strain evidence="1">CHS0354</strain>
        <tissue evidence="1">Mantle</tissue>
    </source>
</reference>
<organism evidence="1 2">
    <name type="scientific">Potamilus streckersoni</name>
    <dbReference type="NCBI Taxonomy" id="2493646"/>
    <lineage>
        <taxon>Eukaryota</taxon>
        <taxon>Metazoa</taxon>
        <taxon>Spiralia</taxon>
        <taxon>Lophotrochozoa</taxon>
        <taxon>Mollusca</taxon>
        <taxon>Bivalvia</taxon>
        <taxon>Autobranchia</taxon>
        <taxon>Heteroconchia</taxon>
        <taxon>Palaeoheterodonta</taxon>
        <taxon>Unionida</taxon>
        <taxon>Unionoidea</taxon>
        <taxon>Unionidae</taxon>
        <taxon>Ambleminae</taxon>
        <taxon>Lampsilini</taxon>
        <taxon>Potamilus</taxon>
    </lineage>
</organism>
<dbReference type="Proteomes" id="UP001195483">
    <property type="component" value="Unassembled WGS sequence"/>
</dbReference>
<sequence>MEKPMYVWPLANITVYKEVMHGDDAELSENQHCFQFSPGPPYVSYSVITFDGSPNSYFDVHMNKPYVLEDMTISIYVYSGGDISGSLIHFKSDNGDLINIRVVMNTIIVSFRDPYGMNAGLVYLENFFTPEDWNHLIVTRDYETGTIAIYKDGQEIFNEDNEFSDTISFSQKGTLRIGKSQDETDEDNFEGRICCVQWYKTIVKEAELQKFCRPENWNINPVVRMDELEEGTGIMCLLNEVPLEEVLTLTTITKGPTWNAFLKHNKLMGSGVNSAYFHIISRDLKPLDTITTISKFNTTGTRVCSRLCMRIAGCQSFAVQPDESASDERYECFLYDNKYTDVGDLEDHAGSKYYHSGN</sequence>